<proteinExistence type="predicted"/>
<accession>A0A7Y9G5E5</accession>
<evidence type="ECO:0000313" key="1">
    <source>
        <dbReference type="EMBL" id="NYE10320.1"/>
    </source>
</evidence>
<dbReference type="Proteomes" id="UP000591272">
    <property type="component" value="Unassembled WGS sequence"/>
</dbReference>
<reference evidence="1 2" key="1">
    <citation type="submission" date="2020-07" db="EMBL/GenBank/DDBJ databases">
        <title>Sequencing the genomes of 1000 actinobacteria strains.</title>
        <authorList>
            <person name="Klenk H.-P."/>
        </authorList>
    </citation>
    <scope>NUCLEOTIDE SEQUENCE [LARGE SCALE GENOMIC DNA]</scope>
    <source>
        <strain evidence="1 2">DSM 43461</strain>
    </source>
</reference>
<evidence type="ECO:0000313" key="2">
    <source>
        <dbReference type="Proteomes" id="UP000591272"/>
    </source>
</evidence>
<dbReference type="EMBL" id="JACCBT010000001">
    <property type="protein sequence ID" value="NYE10320.1"/>
    <property type="molecule type" value="Genomic_DNA"/>
</dbReference>
<organism evidence="1 2">
    <name type="scientific">Actinomadura citrea</name>
    <dbReference type="NCBI Taxonomy" id="46158"/>
    <lineage>
        <taxon>Bacteria</taxon>
        <taxon>Bacillati</taxon>
        <taxon>Actinomycetota</taxon>
        <taxon>Actinomycetes</taxon>
        <taxon>Streptosporangiales</taxon>
        <taxon>Thermomonosporaceae</taxon>
        <taxon>Actinomadura</taxon>
    </lineage>
</organism>
<sequence>MLLHAEATAWWPTPQRVYRDRPAGRSGRDAIGV</sequence>
<gene>
    <name evidence="1" type="ORF">BJ999_000616</name>
</gene>
<dbReference type="AlphaFoldDB" id="A0A7Y9G5E5"/>
<keyword evidence="2" id="KW-1185">Reference proteome</keyword>
<protein>
    <submittedName>
        <fullName evidence="1">Uncharacterized protein</fullName>
    </submittedName>
</protein>
<comment type="caution">
    <text evidence="1">The sequence shown here is derived from an EMBL/GenBank/DDBJ whole genome shotgun (WGS) entry which is preliminary data.</text>
</comment>
<name>A0A7Y9G5E5_9ACTN</name>